<dbReference type="OMA" id="WIGHVIM"/>
<protein>
    <recommendedName>
        <fullName evidence="3">Reverse transcriptase</fullName>
    </recommendedName>
</protein>
<evidence type="ECO:0000313" key="2">
    <source>
        <dbReference type="Proteomes" id="UP000887568"/>
    </source>
</evidence>
<dbReference type="PANTHER" id="PTHR47027:SF20">
    <property type="entry name" value="REVERSE TRANSCRIPTASE-LIKE PROTEIN WITH RNA-DIRECTED DNA POLYMERASE DOMAIN"/>
    <property type="match status" value="1"/>
</dbReference>
<sequence>MVDAYGRAGLVINTKKPEVLQQLSTLNASLHNFHVGNTELAEVDQFTYLGSVLNNSHDLTDDIQRRVRLASAAFGRLSRRVFLNKNLSIKPKVAIYNAVCISRLLYGCKAWVLYRRHAKMLERFHISFLQRILGLRWWNKVPHAEIRRRAESPTLEATVAGRQLRWIGHVIMQRRRRAEFKPIDSKHWPKTEPSGDADAMTVLPAWTPSWSEQRRSSAPAGTL</sequence>
<dbReference type="OrthoDB" id="410404at2759"/>
<dbReference type="Proteomes" id="UP000887568">
    <property type="component" value="Unplaced"/>
</dbReference>
<reference evidence="1" key="1">
    <citation type="submission" date="2022-11" db="UniProtKB">
        <authorList>
            <consortium name="EnsemblMetazoa"/>
        </authorList>
    </citation>
    <scope>IDENTIFICATION</scope>
</reference>
<dbReference type="GeneID" id="119730338"/>
<keyword evidence="2" id="KW-1185">Reference proteome</keyword>
<dbReference type="EnsemblMetazoa" id="XM_038203183.1">
    <property type="protein sequence ID" value="XP_038059111.1"/>
    <property type="gene ID" value="LOC119730338"/>
</dbReference>
<organism evidence="1 2">
    <name type="scientific">Patiria miniata</name>
    <name type="common">Bat star</name>
    <name type="synonym">Asterina miniata</name>
    <dbReference type="NCBI Taxonomy" id="46514"/>
    <lineage>
        <taxon>Eukaryota</taxon>
        <taxon>Metazoa</taxon>
        <taxon>Echinodermata</taxon>
        <taxon>Eleutherozoa</taxon>
        <taxon>Asterozoa</taxon>
        <taxon>Asteroidea</taxon>
        <taxon>Valvatacea</taxon>
        <taxon>Valvatida</taxon>
        <taxon>Asterinidae</taxon>
        <taxon>Patiria</taxon>
    </lineage>
</organism>
<accession>A0A914A6S1</accession>
<proteinExistence type="predicted"/>
<name>A0A914A6S1_PATMI</name>
<dbReference type="AlphaFoldDB" id="A0A914A6S1"/>
<dbReference type="RefSeq" id="XP_038059111.1">
    <property type="nucleotide sequence ID" value="XM_038203183.1"/>
</dbReference>
<evidence type="ECO:0000313" key="1">
    <source>
        <dbReference type="EnsemblMetazoa" id="XP_038059111.1"/>
    </source>
</evidence>
<evidence type="ECO:0008006" key="3">
    <source>
        <dbReference type="Google" id="ProtNLM"/>
    </source>
</evidence>
<dbReference type="PANTHER" id="PTHR47027">
    <property type="entry name" value="REVERSE TRANSCRIPTASE DOMAIN-CONTAINING PROTEIN"/>
    <property type="match status" value="1"/>
</dbReference>